<dbReference type="PROSITE" id="PS50887">
    <property type="entry name" value="GGDEF"/>
    <property type="match status" value="1"/>
</dbReference>
<evidence type="ECO:0000313" key="3">
    <source>
        <dbReference type="EMBL" id="QVT81296.1"/>
    </source>
</evidence>
<dbReference type="Proteomes" id="UP000679307">
    <property type="component" value="Chromosome"/>
</dbReference>
<dbReference type="CDD" id="cd01948">
    <property type="entry name" value="EAL"/>
    <property type="match status" value="1"/>
</dbReference>
<dbReference type="Pfam" id="PF00990">
    <property type="entry name" value="GGDEF"/>
    <property type="match status" value="1"/>
</dbReference>
<dbReference type="SMART" id="SM00052">
    <property type="entry name" value="EAL"/>
    <property type="match status" value="1"/>
</dbReference>
<evidence type="ECO:0000313" key="4">
    <source>
        <dbReference type="Proteomes" id="UP000679307"/>
    </source>
</evidence>
<gene>
    <name evidence="3" type="primary">pdeR</name>
    <name evidence="3" type="ORF">ENKNEFLB_03704</name>
</gene>
<evidence type="ECO:0000259" key="2">
    <source>
        <dbReference type="PROSITE" id="PS50887"/>
    </source>
</evidence>
<dbReference type="Pfam" id="PF00563">
    <property type="entry name" value="EAL"/>
    <property type="match status" value="1"/>
</dbReference>
<dbReference type="NCBIfam" id="TIGR00254">
    <property type="entry name" value="GGDEF"/>
    <property type="match status" value="1"/>
</dbReference>
<dbReference type="InterPro" id="IPR000160">
    <property type="entry name" value="GGDEF_dom"/>
</dbReference>
<dbReference type="EC" id="3.1.4.52" evidence="3"/>
<dbReference type="InterPro" id="IPR050706">
    <property type="entry name" value="Cyclic-di-GMP_PDE-like"/>
</dbReference>
<evidence type="ECO:0000259" key="1">
    <source>
        <dbReference type="PROSITE" id="PS50883"/>
    </source>
</evidence>
<dbReference type="SMART" id="SM00267">
    <property type="entry name" value="GGDEF"/>
    <property type="match status" value="1"/>
</dbReference>
<dbReference type="GO" id="GO:0071111">
    <property type="term" value="F:cyclic-guanylate-specific phosphodiesterase activity"/>
    <property type="evidence" value="ECO:0007669"/>
    <property type="project" value="UniProtKB-EC"/>
</dbReference>
<protein>
    <submittedName>
        <fullName evidence="3">Cyclic di-GMP phosphodiesterase PdeR</fullName>
        <ecNumber evidence="3">3.1.4.52</ecNumber>
    </submittedName>
</protein>
<sequence>MPEPVPGAAGVRRAATPTLVPMPRTSIGPDPVGRDVIHVLLDAATAMPWAEDEIDRRLVQWAADAVEATVTIEPATADTHGPDALSVPLLDERVLLARRETGSQGFSDLDRRLLVALAAMATTSARHAQRDARLRRRALTDDLTGLWSHGIFPDLLATASRRREDGEQLGVLFLDLDRFKQINEELGHLDADAVLREVARRLLAALPPDSVVGRVGGDEFACVVRRLDGEDGLTETRTRLRRTVNQPIPVGDRLLSVDVSIGGVVSVSSEEDPDALLRAAEEAMRAAKRGREDVAPPRWYDEKTLVRDLLDQGGVGIALQPMVLLGSGRVVGYEALVRADHGDLGTVSPLLLVGSASRTQMLDELTEVVAAQAVETVAAIARDSQTPQWLCLNVEFEQLVPGSALVPALAAAVAGTDVRLVLEISEREIGRWTGAHDAVARDLDQAGIGLAVDDFGGGHATFALLHSWPWRWVKIDQALVSARDDDSSRVLLGHVVTMLRDLGLTAVAEGVESTDQRDLLRSLGVPLAQGTLFAAPTTAALVRDAAATQRHAAPPDL</sequence>
<feature type="domain" description="EAL" evidence="1">
    <location>
        <begin position="299"/>
        <end position="550"/>
    </location>
</feature>
<dbReference type="PROSITE" id="PS50883">
    <property type="entry name" value="EAL"/>
    <property type="match status" value="1"/>
</dbReference>
<dbReference type="InterPro" id="IPR001633">
    <property type="entry name" value="EAL_dom"/>
</dbReference>
<keyword evidence="3" id="KW-0378">Hydrolase</keyword>
<dbReference type="CDD" id="cd01949">
    <property type="entry name" value="GGDEF"/>
    <property type="match status" value="1"/>
</dbReference>
<dbReference type="EMBL" id="CP075371">
    <property type="protein sequence ID" value="QVT81296.1"/>
    <property type="molecule type" value="Genomic_DNA"/>
</dbReference>
<reference evidence="3 4" key="1">
    <citation type="submission" date="2021-05" db="EMBL/GenBank/DDBJ databases">
        <title>Complete genome of Nocardioides aquaticus KCTC 9944T isolated from meromictic and hypersaline Ekho Lake, Antarctica.</title>
        <authorList>
            <person name="Hwang K."/>
            <person name="Kim K.M."/>
            <person name="Choe H."/>
        </authorList>
    </citation>
    <scope>NUCLEOTIDE SEQUENCE [LARGE SCALE GENOMIC DNA]</scope>
    <source>
        <strain evidence="3 4">KCTC 9944</strain>
    </source>
</reference>
<feature type="domain" description="GGDEF" evidence="2">
    <location>
        <begin position="167"/>
        <end position="299"/>
    </location>
</feature>
<keyword evidence="4" id="KW-1185">Reference proteome</keyword>
<organism evidence="3 4">
    <name type="scientific">Nocardioides aquaticus</name>
    <dbReference type="NCBI Taxonomy" id="160826"/>
    <lineage>
        <taxon>Bacteria</taxon>
        <taxon>Bacillati</taxon>
        <taxon>Actinomycetota</taxon>
        <taxon>Actinomycetes</taxon>
        <taxon>Propionibacteriales</taxon>
        <taxon>Nocardioidaceae</taxon>
        <taxon>Nocardioides</taxon>
    </lineage>
</organism>
<dbReference type="PANTHER" id="PTHR33121:SF70">
    <property type="entry name" value="SIGNALING PROTEIN YKOW"/>
    <property type="match status" value="1"/>
</dbReference>
<proteinExistence type="predicted"/>
<name>A0ABX8ELM8_9ACTN</name>
<dbReference type="PANTHER" id="PTHR33121">
    <property type="entry name" value="CYCLIC DI-GMP PHOSPHODIESTERASE PDEF"/>
    <property type="match status" value="1"/>
</dbReference>
<accession>A0ABX8ELM8</accession>